<evidence type="ECO:0000313" key="1">
    <source>
        <dbReference type="EMBL" id="KKS11389.1"/>
    </source>
</evidence>
<comment type="caution">
    <text evidence="1">The sequence shown here is derived from an EMBL/GenBank/DDBJ whole genome shotgun (WGS) entry which is preliminary data.</text>
</comment>
<dbReference type="Proteomes" id="UP000034753">
    <property type="component" value="Unassembled WGS sequence"/>
</dbReference>
<sequence length="286" mass="31657">MGRVEALATAPEYSPLAIKQVDHLPSKNGFPKNNGEFLRYSFEKIIKGVGAIESLQAVNDGELAAIEWFQLRLSPVFQGIGMPRGEGTVVIATGFGTHPSWYSDTAKFFERIGYKPKIYDAEAFLNVIPVEQLIYDFMNFLSKQNGRVKLFGHSKGGLLSFATYVTHHDEFTKKVEHVVFVGSPRPDWVNFAVGSPYFGAQIGFGGDDFKFAGEILDNSDIENIDGTMVTSIGNPRDPIIRGQFIGKPSDIFKIDSSHLGMNRHMHALSISARRFAEFNTAEVKAA</sequence>
<dbReference type="EMBL" id="LCBN01000074">
    <property type="protein sequence ID" value="KKS11389.1"/>
    <property type="molecule type" value="Genomic_DNA"/>
</dbReference>
<gene>
    <name evidence="1" type="ORF">UU67_C0074G0006</name>
</gene>
<dbReference type="Gene3D" id="3.40.50.1820">
    <property type="entry name" value="alpha/beta hydrolase"/>
    <property type="match status" value="1"/>
</dbReference>
<evidence type="ECO:0000313" key="2">
    <source>
        <dbReference type="Proteomes" id="UP000034753"/>
    </source>
</evidence>
<reference evidence="1 2" key="1">
    <citation type="journal article" date="2015" name="Nature">
        <title>rRNA introns, odd ribosomes, and small enigmatic genomes across a large radiation of phyla.</title>
        <authorList>
            <person name="Brown C.T."/>
            <person name="Hug L.A."/>
            <person name="Thomas B.C."/>
            <person name="Sharon I."/>
            <person name="Castelle C.J."/>
            <person name="Singh A."/>
            <person name="Wilkins M.J."/>
            <person name="Williams K.H."/>
            <person name="Banfield J.F."/>
        </authorList>
    </citation>
    <scope>NUCLEOTIDE SEQUENCE [LARGE SCALE GENOMIC DNA]</scope>
</reference>
<dbReference type="SUPFAM" id="SSF53474">
    <property type="entry name" value="alpha/beta-Hydrolases"/>
    <property type="match status" value="1"/>
</dbReference>
<accession>A0A0G0WEH0</accession>
<dbReference type="AlphaFoldDB" id="A0A0G0WEH0"/>
<protein>
    <submittedName>
        <fullName evidence="1">Uncharacterized protein</fullName>
    </submittedName>
</protein>
<proteinExistence type="predicted"/>
<organism evidence="1 2">
    <name type="scientific">Candidatus Daviesbacteria bacterium GW2011_GWB1_41_5</name>
    <dbReference type="NCBI Taxonomy" id="1618429"/>
    <lineage>
        <taxon>Bacteria</taxon>
        <taxon>Candidatus Daviesiibacteriota</taxon>
    </lineage>
</organism>
<name>A0A0G0WEH0_9BACT</name>
<dbReference type="InterPro" id="IPR029058">
    <property type="entry name" value="AB_hydrolase_fold"/>
</dbReference>